<evidence type="ECO:0000313" key="2">
    <source>
        <dbReference type="EMBL" id="OIQ70242.1"/>
    </source>
</evidence>
<dbReference type="EMBL" id="MLJW01004296">
    <property type="protein sequence ID" value="OIQ70242.1"/>
    <property type="molecule type" value="Genomic_DNA"/>
</dbReference>
<keyword evidence="2" id="KW-0560">Oxidoreductase</keyword>
<evidence type="ECO:0000259" key="1">
    <source>
        <dbReference type="PROSITE" id="PS51725"/>
    </source>
</evidence>
<dbReference type="InterPro" id="IPR007138">
    <property type="entry name" value="ABM_dom"/>
</dbReference>
<dbReference type="AlphaFoldDB" id="A0A1J5PGB9"/>
<feature type="domain" description="ABM" evidence="1">
    <location>
        <begin position="33"/>
        <end position="126"/>
    </location>
</feature>
<organism evidence="2">
    <name type="scientific">mine drainage metagenome</name>
    <dbReference type="NCBI Taxonomy" id="410659"/>
    <lineage>
        <taxon>unclassified sequences</taxon>
        <taxon>metagenomes</taxon>
        <taxon>ecological metagenomes</taxon>
    </lineage>
</organism>
<name>A0A1J5PGB9_9ZZZZ</name>
<gene>
    <name evidence="2" type="ORF">GALL_481450</name>
</gene>
<dbReference type="PROSITE" id="PS51725">
    <property type="entry name" value="ABM"/>
    <property type="match status" value="1"/>
</dbReference>
<comment type="caution">
    <text evidence="2">The sequence shown here is derived from an EMBL/GenBank/DDBJ whole genome shotgun (WGS) entry which is preliminary data.</text>
</comment>
<dbReference type="Gene3D" id="3.30.70.100">
    <property type="match status" value="1"/>
</dbReference>
<dbReference type="PANTHER" id="PTHR33336:SF3">
    <property type="entry name" value="ABM DOMAIN-CONTAINING PROTEIN"/>
    <property type="match status" value="1"/>
</dbReference>
<dbReference type="GO" id="GO:0004497">
    <property type="term" value="F:monooxygenase activity"/>
    <property type="evidence" value="ECO:0007669"/>
    <property type="project" value="UniProtKB-KW"/>
</dbReference>
<dbReference type="SUPFAM" id="SSF54909">
    <property type="entry name" value="Dimeric alpha+beta barrel"/>
    <property type="match status" value="1"/>
</dbReference>
<accession>A0A1J5PGB9</accession>
<keyword evidence="2" id="KW-0503">Monooxygenase</keyword>
<sequence>MKKNKNGFGVTLAACLLTICVCGNASAQQDTRVIHLAKLQIDPAQLESYKTALKEDIETSVRVEPGVLTLYAVSDKDHPGNVTVFEIYADTAACKAHLETTHFKKYKSATKGMVQSLQLIDVNPLMLAAKPRG</sequence>
<protein>
    <submittedName>
        <fullName evidence="2">Antibiotic biosynthesis monooxygenase</fullName>
    </submittedName>
</protein>
<reference evidence="2" key="1">
    <citation type="submission" date="2016-10" db="EMBL/GenBank/DDBJ databases">
        <title>Sequence of Gallionella enrichment culture.</title>
        <authorList>
            <person name="Poehlein A."/>
            <person name="Muehling M."/>
            <person name="Daniel R."/>
        </authorList>
    </citation>
    <scope>NUCLEOTIDE SEQUENCE</scope>
</reference>
<dbReference type="Pfam" id="PF03992">
    <property type="entry name" value="ABM"/>
    <property type="match status" value="1"/>
</dbReference>
<dbReference type="InterPro" id="IPR011008">
    <property type="entry name" value="Dimeric_a/b-barrel"/>
</dbReference>
<proteinExistence type="predicted"/>
<dbReference type="InterPro" id="IPR050744">
    <property type="entry name" value="AI-2_Isomerase_LsrG"/>
</dbReference>
<dbReference type="PANTHER" id="PTHR33336">
    <property type="entry name" value="QUINOL MONOOXYGENASE YGIN-RELATED"/>
    <property type="match status" value="1"/>
</dbReference>